<dbReference type="RefSeq" id="WP_219080100.1">
    <property type="nucleotide sequence ID" value="NZ_JAHBBD010000003.1"/>
</dbReference>
<comment type="caution">
    <text evidence="2">The sequence shown here is derived from an EMBL/GenBank/DDBJ whole genome shotgun (WGS) entry which is preliminary data.</text>
</comment>
<protein>
    <submittedName>
        <fullName evidence="2">Uncharacterized protein</fullName>
    </submittedName>
</protein>
<gene>
    <name evidence="2" type="ORF">KIH73_02205</name>
</gene>
<name>A0ABS6W6T9_9BIFI</name>
<keyword evidence="3" id="KW-1185">Reference proteome</keyword>
<feature type="region of interest" description="Disordered" evidence="1">
    <location>
        <begin position="46"/>
        <end position="77"/>
    </location>
</feature>
<dbReference type="EMBL" id="JAHBBD010000003">
    <property type="protein sequence ID" value="MBW3082204.1"/>
    <property type="molecule type" value="Genomic_DNA"/>
</dbReference>
<proteinExistence type="predicted"/>
<reference evidence="2 3" key="1">
    <citation type="submission" date="2021-05" db="EMBL/GenBank/DDBJ databases">
        <title>Phylogenetic classification of ten novel species belonging to the genus Bifidobacterium comprising B. colchicus sp. nov., B. abeli sp. nov., B. bicoloris sp. nov., B. guerezis sp. nov., B. rosaliae sp. nov., B. santillanensis sp. nov., B. argentati sp. nov., B. amazzoni sp. nov., B. pluviali sp. nov., and B. pinnaculum sp. nov.</title>
        <authorList>
            <person name="Lugli G.A."/>
            <person name="Ruiz Garcia L."/>
            <person name="Margolles A."/>
            <person name="Ventura M."/>
        </authorList>
    </citation>
    <scope>NUCLEOTIDE SEQUENCE [LARGE SCALE GENOMIC DNA]</scope>
    <source>
        <strain evidence="2 3">6T3</strain>
    </source>
</reference>
<organism evidence="2 3">
    <name type="scientific">Bifidobacterium phasiani</name>
    <dbReference type="NCBI Taxonomy" id="2834431"/>
    <lineage>
        <taxon>Bacteria</taxon>
        <taxon>Bacillati</taxon>
        <taxon>Actinomycetota</taxon>
        <taxon>Actinomycetes</taxon>
        <taxon>Bifidobacteriales</taxon>
        <taxon>Bifidobacteriaceae</taxon>
        <taxon>Bifidobacterium</taxon>
    </lineage>
</organism>
<sequence length="77" mass="8826">MDNFVDLPELSTEKPLQYQPFENPKYYPQLSTSIVDNYVHYLPYGSSIRPEEPPPHPRIGGSAIDAIDPNGRSPRRR</sequence>
<evidence type="ECO:0000313" key="3">
    <source>
        <dbReference type="Proteomes" id="UP000812844"/>
    </source>
</evidence>
<accession>A0ABS6W6T9</accession>
<evidence type="ECO:0000313" key="2">
    <source>
        <dbReference type="EMBL" id="MBW3082204.1"/>
    </source>
</evidence>
<evidence type="ECO:0000256" key="1">
    <source>
        <dbReference type="SAM" id="MobiDB-lite"/>
    </source>
</evidence>
<dbReference type="Proteomes" id="UP000812844">
    <property type="component" value="Unassembled WGS sequence"/>
</dbReference>